<reference evidence="1 2" key="1">
    <citation type="submission" date="2014-01" db="EMBL/GenBank/DDBJ databases">
        <title>Draft genome sequencing of Bacillus alcalophilus CGMCC 1.3604.</title>
        <authorList>
            <person name="Yang J."/>
            <person name="Diao L."/>
            <person name="Yang S."/>
        </authorList>
    </citation>
    <scope>NUCLEOTIDE SEQUENCE [LARGE SCALE GENOMIC DNA]</scope>
    <source>
        <strain evidence="1 2">CGMCC 1.3604</strain>
    </source>
</reference>
<sequence length="29" mass="3232">MKLVNWADYGAKKDFSNFDVAEKVITAAV</sequence>
<comment type="caution">
    <text evidence="1">The sequence shown here is derived from an EMBL/GenBank/DDBJ whole genome shotgun (WGS) entry which is preliminary data.</text>
</comment>
<dbReference type="EMBL" id="JALP01000172">
    <property type="protein sequence ID" value="THG90140.1"/>
    <property type="molecule type" value="Genomic_DNA"/>
</dbReference>
<evidence type="ECO:0000313" key="2">
    <source>
        <dbReference type="Proteomes" id="UP000297014"/>
    </source>
</evidence>
<protein>
    <submittedName>
        <fullName evidence="1">Uncharacterized protein</fullName>
    </submittedName>
</protein>
<dbReference type="Proteomes" id="UP000297014">
    <property type="component" value="Unassembled WGS sequence"/>
</dbReference>
<accession>A0A4S4JZA3</accession>
<name>A0A4S4JZA3_ALKAL</name>
<proteinExistence type="predicted"/>
<gene>
    <name evidence="1" type="ORF">AJ85_12760</name>
</gene>
<dbReference type="AlphaFoldDB" id="A0A4S4JZA3"/>
<organism evidence="1 2">
    <name type="scientific">Alkalihalobacillus alcalophilus ATCC 27647 = CGMCC 1.3604</name>
    <dbReference type="NCBI Taxonomy" id="1218173"/>
    <lineage>
        <taxon>Bacteria</taxon>
        <taxon>Bacillati</taxon>
        <taxon>Bacillota</taxon>
        <taxon>Bacilli</taxon>
        <taxon>Bacillales</taxon>
        <taxon>Bacillaceae</taxon>
        <taxon>Alkalihalobacillus</taxon>
    </lineage>
</organism>
<evidence type="ECO:0000313" key="1">
    <source>
        <dbReference type="EMBL" id="THG90140.1"/>
    </source>
</evidence>